<evidence type="ECO:0008006" key="3">
    <source>
        <dbReference type="Google" id="ProtNLM"/>
    </source>
</evidence>
<dbReference type="AlphaFoldDB" id="A0A1G8XX96"/>
<protein>
    <recommendedName>
        <fullName evidence="3">DNA-binding protein</fullName>
    </recommendedName>
</protein>
<accession>A0A1G8XX96</accession>
<reference evidence="1 2" key="1">
    <citation type="submission" date="2016-10" db="EMBL/GenBank/DDBJ databases">
        <authorList>
            <person name="de Groot N.N."/>
        </authorList>
    </citation>
    <scope>NUCLEOTIDE SEQUENCE [LARGE SCALE GENOMIC DNA]</scope>
    <source>
        <strain evidence="1 2">DSM 18346</strain>
    </source>
</reference>
<proteinExistence type="predicted"/>
<dbReference type="STRING" id="393762.SAMN05660472_00357"/>
<dbReference type="RefSeq" id="WP_090549457.1">
    <property type="nucleotide sequence ID" value="NZ_FNFP01000001.1"/>
</dbReference>
<evidence type="ECO:0000313" key="1">
    <source>
        <dbReference type="EMBL" id="SDJ95242.1"/>
    </source>
</evidence>
<sequence length="66" mass="7546">MNKDEEKLVVEGKEILCPICGHDKYWTRETLMNTAGASFLGFDWANKAATNYVCHQCGYVLWFLGK</sequence>
<evidence type="ECO:0000313" key="2">
    <source>
        <dbReference type="Proteomes" id="UP000198718"/>
    </source>
</evidence>
<name>A0A1G8XX96_9FIRM</name>
<keyword evidence="2" id="KW-1185">Reference proteome</keyword>
<dbReference type="EMBL" id="FNFP01000001">
    <property type="protein sequence ID" value="SDJ95242.1"/>
    <property type="molecule type" value="Genomic_DNA"/>
</dbReference>
<dbReference type="Proteomes" id="UP000198718">
    <property type="component" value="Unassembled WGS sequence"/>
</dbReference>
<dbReference type="OrthoDB" id="72206at2"/>
<organism evidence="1 2">
    <name type="scientific">Natronincola ferrireducens</name>
    <dbReference type="NCBI Taxonomy" id="393762"/>
    <lineage>
        <taxon>Bacteria</taxon>
        <taxon>Bacillati</taxon>
        <taxon>Bacillota</taxon>
        <taxon>Clostridia</taxon>
        <taxon>Peptostreptococcales</taxon>
        <taxon>Natronincolaceae</taxon>
        <taxon>Natronincola</taxon>
    </lineage>
</organism>
<gene>
    <name evidence="1" type="ORF">SAMN05660472_00357</name>
</gene>